<gene>
    <name evidence="7" type="ORF">H8S77_01925</name>
</gene>
<comment type="caution">
    <text evidence="7">The sequence shown here is derived from an EMBL/GenBank/DDBJ whole genome shotgun (WGS) entry which is preliminary data.</text>
</comment>
<dbReference type="Gene3D" id="1.10.1740.10">
    <property type="match status" value="1"/>
</dbReference>
<evidence type="ECO:0000313" key="8">
    <source>
        <dbReference type="Proteomes" id="UP000644010"/>
    </source>
</evidence>
<dbReference type="CDD" id="cd06171">
    <property type="entry name" value="Sigma70_r4"/>
    <property type="match status" value="1"/>
</dbReference>
<evidence type="ECO:0000256" key="3">
    <source>
        <dbReference type="ARBA" id="ARBA00023082"/>
    </source>
</evidence>
<dbReference type="PANTHER" id="PTHR43133:SF46">
    <property type="entry name" value="RNA POLYMERASE SIGMA-70 FACTOR ECF SUBFAMILY"/>
    <property type="match status" value="1"/>
</dbReference>
<evidence type="ECO:0000256" key="4">
    <source>
        <dbReference type="ARBA" id="ARBA00023163"/>
    </source>
</evidence>
<dbReference type="SUPFAM" id="SSF88659">
    <property type="entry name" value="Sigma3 and sigma4 domains of RNA polymerase sigma factors"/>
    <property type="match status" value="1"/>
</dbReference>
<dbReference type="RefSeq" id="WP_186958059.1">
    <property type="nucleotide sequence ID" value="NZ_JACOOI010000001.1"/>
</dbReference>
<keyword evidence="2" id="KW-0805">Transcription regulation</keyword>
<dbReference type="InterPro" id="IPR039425">
    <property type="entry name" value="RNA_pol_sigma-70-like"/>
</dbReference>
<dbReference type="Gene3D" id="1.10.10.10">
    <property type="entry name" value="Winged helix-like DNA-binding domain superfamily/Winged helix DNA-binding domain"/>
    <property type="match status" value="1"/>
</dbReference>
<feature type="domain" description="RNA polymerase sigma-70 region 2" evidence="5">
    <location>
        <begin position="27"/>
        <end position="91"/>
    </location>
</feature>
<accession>A0ABR7DXY2</accession>
<keyword evidence="8" id="KW-1185">Reference proteome</keyword>
<dbReference type="EMBL" id="JACOOI010000001">
    <property type="protein sequence ID" value="MBC5641649.1"/>
    <property type="molecule type" value="Genomic_DNA"/>
</dbReference>
<evidence type="ECO:0000256" key="2">
    <source>
        <dbReference type="ARBA" id="ARBA00023015"/>
    </source>
</evidence>
<dbReference type="NCBIfam" id="TIGR02937">
    <property type="entry name" value="sigma70-ECF"/>
    <property type="match status" value="1"/>
</dbReference>
<dbReference type="PANTHER" id="PTHR43133">
    <property type="entry name" value="RNA POLYMERASE ECF-TYPE SIGMA FACTO"/>
    <property type="match status" value="1"/>
</dbReference>
<proteinExistence type="inferred from homology"/>
<dbReference type="InterPro" id="IPR036388">
    <property type="entry name" value="WH-like_DNA-bd_sf"/>
</dbReference>
<dbReference type="InterPro" id="IPR014284">
    <property type="entry name" value="RNA_pol_sigma-70_dom"/>
</dbReference>
<evidence type="ECO:0000259" key="5">
    <source>
        <dbReference type="Pfam" id="PF04542"/>
    </source>
</evidence>
<evidence type="ECO:0000259" key="6">
    <source>
        <dbReference type="Pfam" id="PF08281"/>
    </source>
</evidence>
<dbReference type="SUPFAM" id="SSF88946">
    <property type="entry name" value="Sigma2 domain of RNA polymerase sigma factors"/>
    <property type="match status" value="1"/>
</dbReference>
<feature type="domain" description="RNA polymerase sigma factor 70 region 4 type 2" evidence="6">
    <location>
        <begin position="125"/>
        <end position="178"/>
    </location>
</feature>
<evidence type="ECO:0000256" key="1">
    <source>
        <dbReference type="ARBA" id="ARBA00010641"/>
    </source>
</evidence>
<protein>
    <submittedName>
        <fullName evidence="7">Sigma-70 family RNA polymerase sigma factor</fullName>
    </submittedName>
</protein>
<keyword evidence="4" id="KW-0804">Transcription</keyword>
<sequence>MDNMKKSTDEIIWNRFLEGDEKAYALIYTMYASQVYSYGMRFTDDTELVKDCMHDVFVKIYQNRETLAFVDNIKLYLFIAMKSSLFNVFRKDKDLFNNDTIEPVFSPSYTIEQEMILIEEQKYCREKIEQMLDSLTPRQKEVIYYRYIENLSYQEIEEIMKINYQSIHNLIQRSIKKLRTNFAHSFTYLC</sequence>
<comment type="similarity">
    <text evidence="1">Belongs to the sigma-70 factor family. ECF subfamily.</text>
</comment>
<evidence type="ECO:0000313" key="7">
    <source>
        <dbReference type="EMBL" id="MBC5641649.1"/>
    </source>
</evidence>
<organism evidence="7 8">
    <name type="scientific">Parabacteroides segnis</name>
    <dbReference type="NCBI Taxonomy" id="2763058"/>
    <lineage>
        <taxon>Bacteria</taxon>
        <taxon>Pseudomonadati</taxon>
        <taxon>Bacteroidota</taxon>
        <taxon>Bacteroidia</taxon>
        <taxon>Bacteroidales</taxon>
        <taxon>Tannerellaceae</taxon>
        <taxon>Parabacteroides</taxon>
    </lineage>
</organism>
<reference evidence="7 8" key="1">
    <citation type="submission" date="2020-08" db="EMBL/GenBank/DDBJ databases">
        <title>Genome public.</title>
        <authorList>
            <person name="Liu C."/>
            <person name="Sun Q."/>
        </authorList>
    </citation>
    <scope>NUCLEOTIDE SEQUENCE [LARGE SCALE GENOMIC DNA]</scope>
    <source>
        <strain evidence="7 8">BX2</strain>
    </source>
</reference>
<dbReference type="Pfam" id="PF08281">
    <property type="entry name" value="Sigma70_r4_2"/>
    <property type="match status" value="1"/>
</dbReference>
<dbReference type="InterPro" id="IPR007627">
    <property type="entry name" value="RNA_pol_sigma70_r2"/>
</dbReference>
<dbReference type="InterPro" id="IPR013325">
    <property type="entry name" value="RNA_pol_sigma_r2"/>
</dbReference>
<dbReference type="Proteomes" id="UP000644010">
    <property type="component" value="Unassembled WGS sequence"/>
</dbReference>
<dbReference type="Pfam" id="PF04542">
    <property type="entry name" value="Sigma70_r2"/>
    <property type="match status" value="1"/>
</dbReference>
<name>A0ABR7DXY2_9BACT</name>
<keyword evidence="3" id="KW-0731">Sigma factor</keyword>
<dbReference type="InterPro" id="IPR013249">
    <property type="entry name" value="RNA_pol_sigma70_r4_t2"/>
</dbReference>
<dbReference type="InterPro" id="IPR013324">
    <property type="entry name" value="RNA_pol_sigma_r3/r4-like"/>
</dbReference>